<accession>A0A4Q4N2Z7</accession>
<evidence type="ECO:0000313" key="2">
    <source>
        <dbReference type="EMBL" id="RYN69189.1"/>
    </source>
</evidence>
<reference evidence="3" key="1">
    <citation type="journal article" date="2019" name="bioRxiv">
        <title>Genomics, evolutionary history and diagnostics of the Alternaria alternata species group including apple and Asian pear pathotypes.</title>
        <authorList>
            <person name="Armitage A.D."/>
            <person name="Cockerton H.M."/>
            <person name="Sreenivasaprasad S."/>
            <person name="Woodhall J.W."/>
            <person name="Lane C.R."/>
            <person name="Harrison R.J."/>
            <person name="Clarkson J.P."/>
        </authorList>
    </citation>
    <scope>NUCLEOTIDE SEQUENCE [LARGE SCALE GENOMIC DNA]</scope>
    <source>
        <strain evidence="3">FERA 1177</strain>
    </source>
</reference>
<evidence type="ECO:0000313" key="3">
    <source>
        <dbReference type="Proteomes" id="UP000291422"/>
    </source>
</evidence>
<comment type="caution">
    <text evidence="2">The sequence shown here is derived from an EMBL/GenBank/DDBJ whole genome shotgun (WGS) entry which is preliminary data.</text>
</comment>
<protein>
    <recommendedName>
        <fullName evidence="1">Heterokaryon incompatibility domain-containing protein</fullName>
    </recommendedName>
</protein>
<dbReference type="VEuPathDB" id="FungiDB:CC77DRAFT_555525"/>
<gene>
    <name evidence="2" type="ORF">AA0117_g10967</name>
</gene>
<dbReference type="InterPro" id="IPR010730">
    <property type="entry name" value="HET"/>
</dbReference>
<organism evidence="2 3">
    <name type="scientific">Alternaria alternata</name>
    <name type="common">Alternaria rot fungus</name>
    <name type="synonym">Torula alternata</name>
    <dbReference type="NCBI Taxonomy" id="5599"/>
    <lineage>
        <taxon>Eukaryota</taxon>
        <taxon>Fungi</taxon>
        <taxon>Dikarya</taxon>
        <taxon>Ascomycota</taxon>
        <taxon>Pezizomycotina</taxon>
        <taxon>Dothideomycetes</taxon>
        <taxon>Pleosporomycetidae</taxon>
        <taxon>Pleosporales</taxon>
        <taxon>Pleosporineae</taxon>
        <taxon>Pleosporaceae</taxon>
        <taxon>Alternaria</taxon>
        <taxon>Alternaria sect. Alternaria</taxon>
        <taxon>Alternaria alternata complex</taxon>
    </lineage>
</organism>
<dbReference type="AlphaFoldDB" id="A0A4Q4N2Z7"/>
<proteinExistence type="predicted"/>
<dbReference type="EMBL" id="PDXD01000045">
    <property type="protein sequence ID" value="RYN69189.1"/>
    <property type="molecule type" value="Genomic_DNA"/>
</dbReference>
<sequence>MLPVATGVYRRNPTLPITQAIEAAQEWMSSCLGKHERCEKHTQPRTYPTRLLELGGHNFRLILPQEENPSGPYAALSYCWGPNPSFIRLTADNLQNFRVGQPYTSLPIAFQEAIHIIQKLGIQYLWIDALCIIQSGSGSSKDWQFECERMQEVYSNCIINLSLAQAAHPDESCLGGYTLDSTLPFKVDVVDEAHDHGSSETHEYTVISRDYFAEALYEQPIGSRAWVMQERLLATRVLSIGHGELFWDCQQIPHASESLPYGFTLCSDQIRSYLRAANGLSIPSVPQTSNSEHVEGNCSVSNSEDLEDIWSKIIKEYNARQLTYPQTDKLMALSAISKRIGYAMDDTYLGGHFSKTLPISLNWYTERRKPPILCARDRVQKRLPKSPNPICDGNWINNPSWNWFIIPSWSWASVDGRLETVHTVGKYLTSLAVMEMYEFSPTSRTGQENELLLTIRTWCRIIEWSNFRLDIDLGLLFVTDGPHDLDFTLDDMDDIPDDGSQCVLAALSHRFCPGFQAINGLLLREIDFDGKKVYERMGHFAWYFWDTDEDVGEDVGEDLETYFPHGKRSITLC</sequence>
<dbReference type="PANTHER" id="PTHR33112:SF9">
    <property type="entry name" value="HETEROKARYON INCOMPATIBILITY DOMAIN-CONTAINING PROTEIN"/>
    <property type="match status" value="1"/>
</dbReference>
<evidence type="ECO:0000259" key="1">
    <source>
        <dbReference type="Pfam" id="PF06985"/>
    </source>
</evidence>
<feature type="domain" description="Heterokaryon incompatibility" evidence="1">
    <location>
        <begin position="73"/>
        <end position="230"/>
    </location>
</feature>
<dbReference type="PANTHER" id="PTHR33112">
    <property type="entry name" value="DOMAIN PROTEIN, PUTATIVE-RELATED"/>
    <property type="match status" value="1"/>
</dbReference>
<name>A0A4Q4N2Z7_ALTAL</name>
<dbReference type="Pfam" id="PF06985">
    <property type="entry name" value="HET"/>
    <property type="match status" value="1"/>
</dbReference>
<dbReference type="Proteomes" id="UP000291422">
    <property type="component" value="Unassembled WGS sequence"/>
</dbReference>